<evidence type="ECO:0000256" key="5">
    <source>
        <dbReference type="SAM" id="MobiDB-lite"/>
    </source>
</evidence>
<keyword evidence="7" id="KW-1185">Reference proteome</keyword>
<dbReference type="PANTHER" id="PTHR23402:SF1">
    <property type="entry name" value="PYROGLUTAMYL-PEPTIDASE I"/>
    <property type="match status" value="1"/>
</dbReference>
<sequence length="287" mass="31626">MGDCGIDTVPRGTQQPADPVSPPASQEVTVLVTGYGPFKDNLVNASFLIASSLPSSLTFPTPLAGERASQENSHIPPPREVLIHAHPSPIPVSYAGVQSELPSILEDYASKHGGKRPDLTIHLGIASKRSYYSVETLAHRDGYRIPDIDGLFGYETGERIWKREGLPLTLEPGPAWSVSGGETETTPSPTFEISPYPPDSHFLKMWESFTASKDADLRISNYAGRYLCEFIFYASLALAVQDEKPLSVIFFHVPQRLDDESLEVGREIAVALIKTMVRCWIDEKQTR</sequence>
<evidence type="ECO:0008006" key="8">
    <source>
        <dbReference type="Google" id="ProtNLM"/>
    </source>
</evidence>
<evidence type="ECO:0000256" key="2">
    <source>
        <dbReference type="ARBA" id="ARBA00022670"/>
    </source>
</evidence>
<dbReference type="AlphaFoldDB" id="A0A232LR54"/>
<evidence type="ECO:0000256" key="1">
    <source>
        <dbReference type="ARBA" id="ARBA00006641"/>
    </source>
</evidence>
<organism evidence="6 7">
    <name type="scientific">Elaphomyces granulatus</name>
    <dbReference type="NCBI Taxonomy" id="519963"/>
    <lineage>
        <taxon>Eukaryota</taxon>
        <taxon>Fungi</taxon>
        <taxon>Dikarya</taxon>
        <taxon>Ascomycota</taxon>
        <taxon>Pezizomycotina</taxon>
        <taxon>Eurotiomycetes</taxon>
        <taxon>Eurotiomycetidae</taxon>
        <taxon>Eurotiales</taxon>
        <taxon>Elaphomycetaceae</taxon>
        <taxon>Elaphomyces</taxon>
    </lineage>
</organism>
<name>A0A232LR54_9EURO</name>
<evidence type="ECO:0000313" key="7">
    <source>
        <dbReference type="Proteomes" id="UP000243515"/>
    </source>
</evidence>
<feature type="region of interest" description="Disordered" evidence="5">
    <location>
        <begin position="1"/>
        <end position="24"/>
    </location>
</feature>
<keyword evidence="4" id="KW-0788">Thiol protease</keyword>
<reference evidence="6 7" key="1">
    <citation type="journal article" date="2015" name="Environ. Microbiol.">
        <title>Metagenome sequence of Elaphomyces granulatus from sporocarp tissue reveals Ascomycota ectomycorrhizal fingerprints of genome expansion and a Proteobacteria-rich microbiome.</title>
        <authorList>
            <person name="Quandt C.A."/>
            <person name="Kohler A."/>
            <person name="Hesse C.N."/>
            <person name="Sharpton T.J."/>
            <person name="Martin F."/>
            <person name="Spatafora J.W."/>
        </authorList>
    </citation>
    <scope>NUCLEOTIDE SEQUENCE [LARGE SCALE GENOMIC DNA]</scope>
    <source>
        <strain evidence="6 7">OSC145934</strain>
    </source>
</reference>
<accession>A0A232LR54</accession>
<keyword evidence="3" id="KW-0378">Hydrolase</keyword>
<dbReference type="OrthoDB" id="407146at2759"/>
<keyword evidence="2" id="KW-0645">Protease</keyword>
<dbReference type="GO" id="GO:0008234">
    <property type="term" value="F:cysteine-type peptidase activity"/>
    <property type="evidence" value="ECO:0007669"/>
    <property type="project" value="UniProtKB-KW"/>
</dbReference>
<comment type="caution">
    <text evidence="6">The sequence shown here is derived from an EMBL/GenBank/DDBJ whole genome shotgun (WGS) entry which is preliminary data.</text>
</comment>
<dbReference type="InterPro" id="IPR036440">
    <property type="entry name" value="Peptidase_C15-like_sf"/>
</dbReference>
<dbReference type="PANTHER" id="PTHR23402">
    <property type="entry name" value="PROTEASE FAMILY C15 PYROGLUTAMYL-PEPTIDASE I-RELATED"/>
    <property type="match status" value="1"/>
</dbReference>
<dbReference type="EMBL" id="NPHW01005556">
    <property type="protein sequence ID" value="OXV06651.1"/>
    <property type="molecule type" value="Genomic_DNA"/>
</dbReference>
<dbReference type="SUPFAM" id="SSF53182">
    <property type="entry name" value="Pyrrolidone carboxyl peptidase (pyroglutamate aminopeptidase)"/>
    <property type="match status" value="1"/>
</dbReference>
<dbReference type="InterPro" id="IPR016125">
    <property type="entry name" value="Peptidase_C15-like"/>
</dbReference>
<comment type="similarity">
    <text evidence="1">Belongs to the peptidase C15 family.</text>
</comment>
<evidence type="ECO:0000256" key="4">
    <source>
        <dbReference type="ARBA" id="ARBA00022807"/>
    </source>
</evidence>
<dbReference type="Gene3D" id="3.40.630.20">
    <property type="entry name" value="Peptidase C15, pyroglutamyl peptidase I-like"/>
    <property type="match status" value="1"/>
</dbReference>
<protein>
    <recommendedName>
        <fullName evidence="8">Pyroglutamyl-peptidase I</fullName>
    </recommendedName>
</protein>
<evidence type="ECO:0000313" key="6">
    <source>
        <dbReference type="EMBL" id="OXV06651.1"/>
    </source>
</evidence>
<dbReference type="Proteomes" id="UP000243515">
    <property type="component" value="Unassembled WGS sequence"/>
</dbReference>
<gene>
    <name evidence="6" type="ORF">Egran_05582</name>
</gene>
<evidence type="ECO:0000256" key="3">
    <source>
        <dbReference type="ARBA" id="ARBA00022801"/>
    </source>
</evidence>
<proteinExistence type="inferred from homology"/>
<dbReference type="GO" id="GO:0006508">
    <property type="term" value="P:proteolysis"/>
    <property type="evidence" value="ECO:0007669"/>
    <property type="project" value="UniProtKB-KW"/>
</dbReference>